<dbReference type="GO" id="GO:0030254">
    <property type="term" value="P:protein secretion by the type III secretion system"/>
    <property type="evidence" value="ECO:0007669"/>
    <property type="project" value="InterPro"/>
</dbReference>
<comment type="caution">
    <text evidence="1">The sequence shown here is derived from an EMBL/GenBank/DDBJ whole genome shotgun (WGS) entry which is preliminary data.</text>
</comment>
<organism evidence="1 2">
    <name type="scientific">Acanthopleuribacter pedis</name>
    <dbReference type="NCBI Taxonomy" id="442870"/>
    <lineage>
        <taxon>Bacteria</taxon>
        <taxon>Pseudomonadati</taxon>
        <taxon>Acidobacteriota</taxon>
        <taxon>Holophagae</taxon>
        <taxon>Acanthopleuribacterales</taxon>
        <taxon>Acanthopleuribacteraceae</taxon>
        <taxon>Acanthopleuribacter</taxon>
    </lineage>
</organism>
<dbReference type="CDD" id="cd16364">
    <property type="entry name" value="T3SC_I-like"/>
    <property type="match status" value="1"/>
</dbReference>
<dbReference type="SUPFAM" id="SSF69635">
    <property type="entry name" value="Type III secretory system chaperone-like"/>
    <property type="match status" value="1"/>
</dbReference>
<accession>A0A8J7Q9Y1</accession>
<gene>
    <name evidence="1" type="ORF">J3U88_23415</name>
</gene>
<reference evidence="1" key="1">
    <citation type="submission" date="2021-03" db="EMBL/GenBank/DDBJ databases">
        <authorList>
            <person name="Wang G."/>
        </authorList>
    </citation>
    <scope>NUCLEOTIDE SEQUENCE</scope>
    <source>
        <strain evidence="1">KCTC 12899</strain>
    </source>
</reference>
<dbReference type="Proteomes" id="UP000664417">
    <property type="component" value="Unassembled WGS sequence"/>
</dbReference>
<dbReference type="RefSeq" id="WP_207861425.1">
    <property type="nucleotide sequence ID" value="NZ_JAFREP010000024.1"/>
</dbReference>
<name>A0A8J7Q9Y1_9BACT</name>
<evidence type="ECO:0000313" key="1">
    <source>
        <dbReference type="EMBL" id="MBO1321451.1"/>
    </source>
</evidence>
<keyword evidence="2" id="KW-1185">Reference proteome</keyword>
<evidence type="ECO:0000313" key="2">
    <source>
        <dbReference type="Proteomes" id="UP000664417"/>
    </source>
</evidence>
<dbReference type="EMBL" id="JAFREP010000024">
    <property type="protein sequence ID" value="MBO1321451.1"/>
    <property type="molecule type" value="Genomic_DNA"/>
</dbReference>
<sequence>MQEAIDRVNAWLRALDPNLTAGLDEAASITLAFDNQQELSLQLDHDPPQLNWALPISLPGNPNELSDDQLARAAALNYTQQATRGARLAMVDQPEQLHLLYRRPLAKLDEHRFLTLTAGLQQTAQSLTAQLNNDTDATGEPPFQHPSV</sequence>
<dbReference type="InterPro" id="IPR010261">
    <property type="entry name" value="Tir_chaperone"/>
</dbReference>
<dbReference type="Gene3D" id="3.30.1460.10">
    <property type="match status" value="1"/>
</dbReference>
<proteinExistence type="predicted"/>
<dbReference type="AlphaFoldDB" id="A0A8J7Q9Y1"/>
<dbReference type="Pfam" id="PF05932">
    <property type="entry name" value="CesT"/>
    <property type="match status" value="1"/>
</dbReference>
<protein>
    <submittedName>
        <fullName evidence="1">Type III secretion system chaperone</fullName>
    </submittedName>
</protein>